<sequence length="173" mass="19078">MVQQQVKDGARGKEENQNKVSFSDALLAEKSVNSAGIGIMERPQFVNVEDLAPKKRHIGELQLAKDLGEFLVALLVVEEDALLAIISLMFHHIPNTCKVWFESDSSEVARLLDPTKDGAFLTTQETRPRYPERDGPSLDEECVLRGPTRSLSCSANKGQGLDNPKRDVACSTL</sequence>
<keyword evidence="2" id="KW-1185">Reference proteome</keyword>
<reference evidence="1 2" key="1">
    <citation type="journal article" date="2020" name="Nat. Food">
        <title>A phased Vanilla planifolia genome enables genetic improvement of flavour and production.</title>
        <authorList>
            <person name="Hasing T."/>
            <person name="Tang H."/>
            <person name="Brym M."/>
            <person name="Khazi F."/>
            <person name="Huang T."/>
            <person name="Chambers A.H."/>
        </authorList>
    </citation>
    <scope>NUCLEOTIDE SEQUENCE [LARGE SCALE GENOMIC DNA]</scope>
    <source>
        <tissue evidence="1">Leaf</tissue>
    </source>
</reference>
<dbReference type="OrthoDB" id="6513042at2759"/>
<evidence type="ECO:0000313" key="1">
    <source>
        <dbReference type="EMBL" id="KAG0489028.1"/>
    </source>
</evidence>
<name>A0A835REM1_VANPL</name>
<gene>
    <name evidence="1" type="ORF">HPP92_007839</name>
</gene>
<protein>
    <submittedName>
        <fullName evidence="1">Uncharacterized protein</fullName>
    </submittedName>
</protein>
<organism evidence="1 2">
    <name type="scientific">Vanilla planifolia</name>
    <name type="common">Vanilla</name>
    <dbReference type="NCBI Taxonomy" id="51239"/>
    <lineage>
        <taxon>Eukaryota</taxon>
        <taxon>Viridiplantae</taxon>
        <taxon>Streptophyta</taxon>
        <taxon>Embryophyta</taxon>
        <taxon>Tracheophyta</taxon>
        <taxon>Spermatophyta</taxon>
        <taxon>Magnoliopsida</taxon>
        <taxon>Liliopsida</taxon>
        <taxon>Asparagales</taxon>
        <taxon>Orchidaceae</taxon>
        <taxon>Vanilloideae</taxon>
        <taxon>Vanilleae</taxon>
        <taxon>Vanilla</taxon>
    </lineage>
</organism>
<proteinExistence type="predicted"/>
<dbReference type="EMBL" id="JADCNL010000003">
    <property type="protein sequence ID" value="KAG0489028.1"/>
    <property type="molecule type" value="Genomic_DNA"/>
</dbReference>
<comment type="caution">
    <text evidence="1">The sequence shown here is derived from an EMBL/GenBank/DDBJ whole genome shotgun (WGS) entry which is preliminary data.</text>
</comment>
<dbReference type="Proteomes" id="UP000636800">
    <property type="component" value="Chromosome 3"/>
</dbReference>
<evidence type="ECO:0000313" key="2">
    <source>
        <dbReference type="Proteomes" id="UP000636800"/>
    </source>
</evidence>
<dbReference type="AlphaFoldDB" id="A0A835REM1"/>
<accession>A0A835REM1</accession>